<comment type="caution">
    <text evidence="1">The sequence shown here is derived from an EMBL/GenBank/DDBJ whole genome shotgun (WGS) entry which is preliminary data.</text>
</comment>
<gene>
    <name evidence="1" type="ORF">ACFSW5_00700</name>
</gene>
<protein>
    <submittedName>
        <fullName evidence="1">Uncharacterized protein</fullName>
    </submittedName>
</protein>
<dbReference type="EMBL" id="JBHUMY010000001">
    <property type="protein sequence ID" value="MFD2658779.1"/>
    <property type="molecule type" value="Genomic_DNA"/>
</dbReference>
<name>A0ABW5QQW2_9BACL</name>
<keyword evidence="2" id="KW-1185">Reference proteome</keyword>
<organism evidence="1 2">
    <name type="scientific">Paenibacillus thailandensis</name>
    <dbReference type="NCBI Taxonomy" id="393250"/>
    <lineage>
        <taxon>Bacteria</taxon>
        <taxon>Bacillati</taxon>
        <taxon>Bacillota</taxon>
        <taxon>Bacilli</taxon>
        <taxon>Bacillales</taxon>
        <taxon>Paenibacillaceae</taxon>
        <taxon>Paenibacillus</taxon>
    </lineage>
</organism>
<proteinExistence type="predicted"/>
<reference evidence="2" key="1">
    <citation type="journal article" date="2019" name="Int. J. Syst. Evol. Microbiol.">
        <title>The Global Catalogue of Microorganisms (GCM) 10K type strain sequencing project: providing services to taxonomists for standard genome sequencing and annotation.</title>
        <authorList>
            <consortium name="The Broad Institute Genomics Platform"/>
            <consortium name="The Broad Institute Genome Sequencing Center for Infectious Disease"/>
            <person name="Wu L."/>
            <person name="Ma J."/>
        </authorList>
    </citation>
    <scope>NUCLEOTIDE SEQUENCE [LARGE SCALE GENOMIC DNA]</scope>
    <source>
        <strain evidence="2">TISTR 1827</strain>
    </source>
</reference>
<sequence>MSTKFSDETRSLKVKVDKGNRLVFVWMTENQKDSEEYAVLKKVAKSKKFKIVTFISGIEDMKSGLEKLILDNALSQQSVEPTWLAEVQ</sequence>
<evidence type="ECO:0000313" key="2">
    <source>
        <dbReference type="Proteomes" id="UP001597493"/>
    </source>
</evidence>
<evidence type="ECO:0000313" key="1">
    <source>
        <dbReference type="EMBL" id="MFD2658779.1"/>
    </source>
</evidence>
<accession>A0ABW5QQW2</accession>
<dbReference type="RefSeq" id="WP_080837125.1">
    <property type="nucleotide sequence ID" value="NZ_JBHUGT010000026.1"/>
</dbReference>
<dbReference type="Proteomes" id="UP001597493">
    <property type="component" value="Unassembled WGS sequence"/>
</dbReference>